<reference evidence="3" key="1">
    <citation type="submission" date="2023-03" db="UniProtKB">
        <authorList>
            <consortium name="WormBaseParasite"/>
        </authorList>
    </citation>
    <scope>IDENTIFICATION</scope>
</reference>
<accession>A0A9J2PRU8</accession>
<evidence type="ECO:0000313" key="3">
    <source>
        <dbReference type="WBParaSite" id="ALUE_0001200401-mRNA-1"/>
    </source>
</evidence>
<dbReference type="Proteomes" id="UP000036681">
    <property type="component" value="Unplaced"/>
</dbReference>
<keyword evidence="2" id="KW-1185">Reference proteome</keyword>
<evidence type="ECO:0000256" key="1">
    <source>
        <dbReference type="SAM" id="MobiDB-lite"/>
    </source>
</evidence>
<name>A0A9J2PRU8_ASCLU</name>
<feature type="compositionally biased region" description="Polar residues" evidence="1">
    <location>
        <begin position="68"/>
        <end position="80"/>
    </location>
</feature>
<dbReference type="AlphaFoldDB" id="A0A9J2PRU8"/>
<sequence>MFIFSSSIGSVLYSLQFLKYFNLISLTELLQFGFYCQNAPDIKKFQFGFWKSTKLISVRDKRGKTGNCGESRTNDIGSYS</sequence>
<organism evidence="2 3">
    <name type="scientific">Ascaris lumbricoides</name>
    <name type="common">Giant roundworm</name>
    <dbReference type="NCBI Taxonomy" id="6252"/>
    <lineage>
        <taxon>Eukaryota</taxon>
        <taxon>Metazoa</taxon>
        <taxon>Ecdysozoa</taxon>
        <taxon>Nematoda</taxon>
        <taxon>Chromadorea</taxon>
        <taxon>Rhabditida</taxon>
        <taxon>Spirurina</taxon>
        <taxon>Ascaridomorpha</taxon>
        <taxon>Ascaridoidea</taxon>
        <taxon>Ascarididae</taxon>
        <taxon>Ascaris</taxon>
    </lineage>
</organism>
<feature type="region of interest" description="Disordered" evidence="1">
    <location>
        <begin position="61"/>
        <end position="80"/>
    </location>
</feature>
<evidence type="ECO:0000313" key="2">
    <source>
        <dbReference type="Proteomes" id="UP000036681"/>
    </source>
</evidence>
<dbReference type="WBParaSite" id="ALUE_0001200401-mRNA-1">
    <property type="protein sequence ID" value="ALUE_0001200401-mRNA-1"/>
    <property type="gene ID" value="ALUE_0001200401"/>
</dbReference>
<proteinExistence type="predicted"/>
<protein>
    <submittedName>
        <fullName evidence="3">Ovule protein</fullName>
    </submittedName>
</protein>